<dbReference type="PANTHER" id="PTHR35040">
    <property type="match status" value="1"/>
</dbReference>
<accession>A0A4D4N7X5</accession>
<protein>
    <recommendedName>
        <fullName evidence="5">Spherulation-specific family 4</fullName>
    </recommendedName>
</protein>
<evidence type="ECO:0000313" key="2">
    <source>
        <dbReference type="EMBL" id="GDY80074.1"/>
    </source>
</evidence>
<reference evidence="2 3" key="1">
    <citation type="submission" date="2019-04" db="EMBL/GenBank/DDBJ databases">
        <title>Draft genome sequences of Streptomyces avermitilis ATCC 31267.</title>
        <authorList>
            <person name="Komaki H."/>
            <person name="Tamura T."/>
            <person name="Hosoyama A."/>
        </authorList>
    </citation>
    <scope>NUCLEOTIDE SEQUENCE [LARGE SCALE GENOMIC DNA]</scope>
    <source>
        <strain evidence="2 3">ATCC 31267</strain>
    </source>
</reference>
<dbReference type="InterPro" id="IPR021986">
    <property type="entry name" value="Spherulin4"/>
</dbReference>
<dbReference type="EMBL" id="BJHX01000003">
    <property type="protein sequence ID" value="GDY69807.1"/>
    <property type="molecule type" value="Genomic_DNA"/>
</dbReference>
<dbReference type="AlphaFoldDB" id="A0A4D4N7X5"/>
<evidence type="ECO:0008006" key="5">
    <source>
        <dbReference type="Google" id="ProtNLM"/>
    </source>
</evidence>
<comment type="caution">
    <text evidence="2">The sequence shown here is derived from an EMBL/GenBank/DDBJ whole genome shotgun (WGS) entry which is preliminary data.</text>
</comment>
<organism evidence="2 3">
    <name type="scientific">Streptomyces avermitilis</name>
    <dbReference type="NCBI Taxonomy" id="33903"/>
    <lineage>
        <taxon>Bacteria</taxon>
        <taxon>Bacillati</taxon>
        <taxon>Actinomycetota</taxon>
        <taxon>Actinomycetes</taxon>
        <taxon>Kitasatosporales</taxon>
        <taxon>Streptomycetaceae</taxon>
        <taxon>Streptomyces</taxon>
    </lineage>
</organism>
<gene>
    <name evidence="1" type="ORF">SAV14893_092000</name>
    <name evidence="2" type="ORF">SAV31267_095590</name>
</gene>
<dbReference type="STRING" id="33903.AQJ43_29625"/>
<evidence type="ECO:0000313" key="3">
    <source>
        <dbReference type="Proteomes" id="UP000299211"/>
    </source>
</evidence>
<sequence>MDLAHRHAPDPGMTHGRLLVPLYVHPAVDPAAWQALTRVPSRLYGVVLNVADGPGATRDPAFAAAAGALRAAGIRVLGYLDTAYGTRPHQTVLTELRHHVSWYGTDGVFLDQASAEAGLLPYYRVLGDEARDHGVGTVALNPGMHPDSGYASIADLLVTFEGNWQTYLTSAAPFWTAAHPSARFCHLIHGVPDGLCDLAARTARIRRAGVHCAVPGEGANPWAALPPAVRRGTT</sequence>
<dbReference type="Proteomes" id="UP000302139">
    <property type="component" value="Unassembled WGS sequence"/>
</dbReference>
<evidence type="ECO:0000313" key="4">
    <source>
        <dbReference type="Proteomes" id="UP000302139"/>
    </source>
</evidence>
<dbReference type="Proteomes" id="UP000299211">
    <property type="component" value="Unassembled WGS sequence"/>
</dbReference>
<dbReference type="Pfam" id="PF12138">
    <property type="entry name" value="Spherulin4"/>
    <property type="match status" value="1"/>
</dbReference>
<proteinExistence type="predicted"/>
<reference evidence="1 4" key="2">
    <citation type="submission" date="2019-04" db="EMBL/GenBank/DDBJ databases">
        <title>Draft genome sequences of Streptomyces avermitilis NBRC 14893.</title>
        <authorList>
            <person name="Komaki H."/>
            <person name="Tamura T."/>
            <person name="Hosoyama A."/>
        </authorList>
    </citation>
    <scope>NUCLEOTIDE SEQUENCE [LARGE SCALE GENOMIC DNA]</scope>
    <source>
        <strain evidence="1 4">NBRC 14893</strain>
    </source>
</reference>
<dbReference type="PANTHER" id="PTHR35040:SF9">
    <property type="entry name" value="4-LIKE CELL SURFACE PROTEIN, PUTATIVE (AFU_ORTHOLOGUE AFUA_4G14080)-RELATED"/>
    <property type="match status" value="1"/>
</dbReference>
<dbReference type="EMBL" id="BJHY01000002">
    <property type="protein sequence ID" value="GDY80074.1"/>
    <property type="molecule type" value="Genomic_DNA"/>
</dbReference>
<name>A0A4D4N7X5_STRAX</name>
<evidence type="ECO:0000313" key="1">
    <source>
        <dbReference type="EMBL" id="GDY69807.1"/>
    </source>
</evidence>